<accession>A0A9D7SW71</accession>
<dbReference type="Proteomes" id="UP000808337">
    <property type="component" value="Unassembled WGS sequence"/>
</dbReference>
<dbReference type="EMBL" id="JADKGY010000008">
    <property type="protein sequence ID" value="MBK9982820.1"/>
    <property type="molecule type" value="Genomic_DNA"/>
</dbReference>
<evidence type="ECO:0000313" key="1">
    <source>
        <dbReference type="EMBL" id="MBK9982820.1"/>
    </source>
</evidence>
<evidence type="ECO:0000313" key="2">
    <source>
        <dbReference type="Proteomes" id="UP000808337"/>
    </source>
</evidence>
<protein>
    <submittedName>
        <fullName evidence="1">Uncharacterized protein</fullName>
    </submittedName>
</protein>
<name>A0A9D7SW71_9BACT</name>
<organism evidence="1 2">
    <name type="scientific">Candidatus Opimibacter skivensis</name>
    <dbReference type="NCBI Taxonomy" id="2982028"/>
    <lineage>
        <taxon>Bacteria</taxon>
        <taxon>Pseudomonadati</taxon>
        <taxon>Bacteroidota</taxon>
        <taxon>Saprospiria</taxon>
        <taxon>Saprospirales</taxon>
        <taxon>Saprospiraceae</taxon>
        <taxon>Candidatus Opimibacter</taxon>
    </lineage>
</organism>
<reference evidence="1 2" key="1">
    <citation type="submission" date="2020-10" db="EMBL/GenBank/DDBJ databases">
        <title>Connecting structure to function with the recovery of over 1000 high-quality activated sludge metagenome-assembled genomes encoding full-length rRNA genes using long-read sequencing.</title>
        <authorList>
            <person name="Singleton C.M."/>
            <person name="Petriglieri F."/>
            <person name="Kristensen J.M."/>
            <person name="Kirkegaard R.H."/>
            <person name="Michaelsen T.Y."/>
            <person name="Andersen M.H."/>
            <person name="Karst S.M."/>
            <person name="Dueholm M.S."/>
            <person name="Nielsen P.H."/>
            <person name="Albertsen M."/>
        </authorList>
    </citation>
    <scope>NUCLEOTIDE SEQUENCE [LARGE SCALE GENOMIC DNA]</scope>
    <source>
        <strain evidence="1">Ribe_18-Q3-R11-54_MAXAC.273</strain>
    </source>
</reference>
<comment type="caution">
    <text evidence="1">The sequence shown here is derived from an EMBL/GenBank/DDBJ whole genome shotgun (WGS) entry which is preliminary data.</text>
</comment>
<proteinExistence type="predicted"/>
<sequence>MAFGLSNDAKTRMVFVELKFNMNDFYSLKKLDLEGKVEGSSQILSDIPPIYKRYLFIFKTERLQEAISRLYRMVPKIQSNYFALDINLLKENYF</sequence>
<gene>
    <name evidence="1" type="ORF">IPP15_10430</name>
</gene>
<dbReference type="AlphaFoldDB" id="A0A9D7SW71"/>